<dbReference type="AlphaFoldDB" id="A0A7C1J8I5"/>
<comment type="caution">
    <text evidence="2">The sequence shown here is derived from an EMBL/GenBank/DDBJ whole genome shotgun (WGS) entry which is preliminary data.</text>
</comment>
<organism evidence="2">
    <name type="scientific">Caldilinea aerophila</name>
    <dbReference type="NCBI Taxonomy" id="133453"/>
    <lineage>
        <taxon>Bacteria</taxon>
        <taxon>Bacillati</taxon>
        <taxon>Chloroflexota</taxon>
        <taxon>Caldilineae</taxon>
        <taxon>Caldilineales</taxon>
        <taxon>Caldilineaceae</taxon>
        <taxon>Caldilinea</taxon>
    </lineage>
</organism>
<proteinExistence type="predicted"/>
<name>A0A7C1J8I5_9CHLR</name>
<evidence type="ECO:0000256" key="1">
    <source>
        <dbReference type="SAM" id="Phobius"/>
    </source>
</evidence>
<keyword evidence="1" id="KW-1133">Transmembrane helix</keyword>
<keyword evidence="1" id="KW-0812">Transmembrane</keyword>
<protein>
    <submittedName>
        <fullName evidence="2">Uncharacterized protein</fullName>
    </submittedName>
</protein>
<evidence type="ECO:0000313" key="2">
    <source>
        <dbReference type="EMBL" id="HDX30183.1"/>
    </source>
</evidence>
<gene>
    <name evidence="2" type="ORF">ENQ20_01670</name>
</gene>
<feature type="transmembrane region" description="Helical" evidence="1">
    <location>
        <begin position="42"/>
        <end position="61"/>
    </location>
</feature>
<feature type="transmembrane region" description="Helical" evidence="1">
    <location>
        <begin position="99"/>
        <end position="117"/>
    </location>
</feature>
<reference evidence="2" key="1">
    <citation type="journal article" date="2020" name="mSystems">
        <title>Genome- and Community-Level Interaction Insights into Carbon Utilization and Element Cycling Functions of Hydrothermarchaeota in Hydrothermal Sediment.</title>
        <authorList>
            <person name="Zhou Z."/>
            <person name="Liu Y."/>
            <person name="Xu W."/>
            <person name="Pan J."/>
            <person name="Luo Z.H."/>
            <person name="Li M."/>
        </authorList>
    </citation>
    <scope>NUCLEOTIDE SEQUENCE [LARGE SCALE GENOMIC DNA]</scope>
    <source>
        <strain evidence="2">SpSt-289</strain>
    </source>
</reference>
<accession>A0A7C1J8I5</accession>
<keyword evidence="1" id="KW-0472">Membrane</keyword>
<feature type="transmembrane region" description="Helical" evidence="1">
    <location>
        <begin position="73"/>
        <end position="93"/>
    </location>
</feature>
<sequence length="118" mass="12094">MKSRLMIFLGALGGAILLGAAGYALGAGLGRLTGGGMADLALGVAGMALGVMLGNGLGAFWMARREKRKRKAWVFWLVGVGTVLLVLLLAEPLGLNQHTTWLLIALLGLPALAEAAVA</sequence>
<dbReference type="EMBL" id="DSMG01000018">
    <property type="protein sequence ID" value="HDX30183.1"/>
    <property type="molecule type" value="Genomic_DNA"/>
</dbReference>